<feature type="transmembrane region" description="Helical" evidence="2">
    <location>
        <begin position="356"/>
        <end position="378"/>
    </location>
</feature>
<dbReference type="InterPro" id="IPR018061">
    <property type="entry name" value="Retropepsins"/>
</dbReference>
<accession>A0A423TCM6</accession>
<gene>
    <name evidence="4" type="ORF">C7M84_007268</name>
</gene>
<evidence type="ECO:0000313" key="5">
    <source>
        <dbReference type="Proteomes" id="UP000283509"/>
    </source>
</evidence>
<name>A0A423TCM6_PENVA</name>
<proteinExistence type="predicted"/>
<organism evidence="4 5">
    <name type="scientific">Penaeus vannamei</name>
    <name type="common">Whiteleg shrimp</name>
    <name type="synonym">Litopenaeus vannamei</name>
    <dbReference type="NCBI Taxonomy" id="6689"/>
    <lineage>
        <taxon>Eukaryota</taxon>
        <taxon>Metazoa</taxon>
        <taxon>Ecdysozoa</taxon>
        <taxon>Arthropoda</taxon>
        <taxon>Crustacea</taxon>
        <taxon>Multicrustacea</taxon>
        <taxon>Malacostraca</taxon>
        <taxon>Eumalacostraca</taxon>
        <taxon>Eucarida</taxon>
        <taxon>Decapoda</taxon>
        <taxon>Dendrobranchiata</taxon>
        <taxon>Penaeoidea</taxon>
        <taxon>Penaeidae</taxon>
        <taxon>Penaeus</taxon>
    </lineage>
</organism>
<keyword evidence="2" id="KW-0472">Membrane</keyword>
<keyword evidence="5" id="KW-1185">Reference proteome</keyword>
<keyword evidence="1" id="KW-0378">Hydrolase</keyword>
<dbReference type="EMBL" id="QCYY01001919">
    <property type="protein sequence ID" value="ROT74240.1"/>
    <property type="molecule type" value="Genomic_DNA"/>
</dbReference>
<dbReference type="GO" id="GO:0016787">
    <property type="term" value="F:hydrolase activity"/>
    <property type="evidence" value="ECO:0007669"/>
    <property type="project" value="UniProtKB-KW"/>
</dbReference>
<protein>
    <recommendedName>
        <fullName evidence="3">Retropepsins domain-containing protein</fullName>
    </recommendedName>
</protein>
<sequence>MVELPAQLAALQQGAGTTTSTQTESMISVVSAMGSTGRPLVELSVNGRTTLCFIDTGSEATLVKSSAAILMDTSHRPRSRSSSKILRGVTGQPLHVTSELTLPFHLDDDLTVSHQVAEADISFPGDILIGMDLLRRLDFALSHCATTNKAVLVLEGRSFAVVYTDHQSLGVCPVTSTDILPTTQKVASVGIYFFTILLINFTLILLYSNPDSFSFRFLTRSRSFSPRSLAHSLSHSRLVLSLILSSFSHSLSFSRSFSPRSLDHSRLVLSSLSFSRSFSLIFSPFSRSFSSFSRSFSPRSRSFSPRLAHSRLVSRSLAHSSRSSLAHSLLVLSLILSSFSRSSSRSLAHSLSFSRSFSLVLSSLLALAHSLLVLSLILSSFSRSFSPRSLAHSLLVLSLILSSFYCGRTLEKEKQHPK</sequence>
<keyword evidence="2" id="KW-0812">Transmembrane</keyword>
<dbReference type="Pfam" id="PF00077">
    <property type="entry name" value="RVP"/>
    <property type="match status" value="1"/>
</dbReference>
<dbReference type="InterPro" id="IPR021109">
    <property type="entry name" value="Peptidase_aspartic_dom_sf"/>
</dbReference>
<comment type="caution">
    <text evidence="4">The sequence shown here is derived from an EMBL/GenBank/DDBJ whole genome shotgun (WGS) entry which is preliminary data.</text>
</comment>
<dbReference type="Gene3D" id="2.40.70.10">
    <property type="entry name" value="Acid Proteases"/>
    <property type="match status" value="1"/>
</dbReference>
<dbReference type="AlphaFoldDB" id="A0A423TCM6"/>
<keyword evidence="2" id="KW-1133">Transmembrane helix</keyword>
<evidence type="ECO:0000256" key="1">
    <source>
        <dbReference type="ARBA" id="ARBA00022801"/>
    </source>
</evidence>
<evidence type="ECO:0000256" key="2">
    <source>
        <dbReference type="SAM" id="Phobius"/>
    </source>
</evidence>
<reference evidence="4 5" key="2">
    <citation type="submission" date="2019-01" db="EMBL/GenBank/DDBJ databases">
        <title>The decoding of complex shrimp genome reveals the adaptation for benthos swimmer, frequently molting mechanism and breeding impact on genome.</title>
        <authorList>
            <person name="Sun Y."/>
            <person name="Gao Y."/>
            <person name="Yu Y."/>
        </authorList>
    </citation>
    <scope>NUCLEOTIDE SEQUENCE [LARGE SCALE GENOMIC DNA]</scope>
    <source>
        <tissue evidence="4">Muscle</tissue>
    </source>
</reference>
<feature type="transmembrane region" description="Helical" evidence="2">
    <location>
        <begin position="390"/>
        <end position="410"/>
    </location>
</feature>
<dbReference type="SUPFAM" id="SSF50630">
    <property type="entry name" value="Acid proteases"/>
    <property type="match status" value="1"/>
</dbReference>
<feature type="domain" description="Retropepsins" evidence="3">
    <location>
        <begin position="38"/>
        <end position="141"/>
    </location>
</feature>
<reference evidence="4 5" key="1">
    <citation type="submission" date="2018-04" db="EMBL/GenBank/DDBJ databases">
        <authorList>
            <person name="Zhang X."/>
            <person name="Yuan J."/>
            <person name="Li F."/>
            <person name="Xiang J."/>
        </authorList>
    </citation>
    <scope>NUCLEOTIDE SEQUENCE [LARGE SCALE GENOMIC DNA]</scope>
    <source>
        <tissue evidence="4">Muscle</tissue>
    </source>
</reference>
<evidence type="ECO:0000313" key="4">
    <source>
        <dbReference type="EMBL" id="ROT74240.1"/>
    </source>
</evidence>
<evidence type="ECO:0000259" key="3">
    <source>
        <dbReference type="Pfam" id="PF00077"/>
    </source>
</evidence>
<dbReference type="Proteomes" id="UP000283509">
    <property type="component" value="Unassembled WGS sequence"/>
</dbReference>
<feature type="transmembrane region" description="Helical" evidence="2">
    <location>
        <begin position="189"/>
        <end position="208"/>
    </location>
</feature>